<evidence type="ECO:0000256" key="1">
    <source>
        <dbReference type="SAM" id="MobiDB-lite"/>
    </source>
</evidence>
<accession>A0A5J4V7B2</accession>
<gene>
    <name evidence="2" type="ORF">EZS28_025938</name>
</gene>
<reference evidence="2 3" key="1">
    <citation type="submission" date="2019-03" db="EMBL/GenBank/DDBJ databases">
        <title>Single cell metagenomics reveals metabolic interactions within the superorganism composed of flagellate Streblomastix strix and complex community of Bacteroidetes bacteria on its surface.</title>
        <authorList>
            <person name="Treitli S.C."/>
            <person name="Kolisko M."/>
            <person name="Husnik F."/>
            <person name="Keeling P."/>
            <person name="Hampl V."/>
        </authorList>
    </citation>
    <scope>NUCLEOTIDE SEQUENCE [LARGE SCALE GENOMIC DNA]</scope>
    <source>
        <strain evidence="2">ST1C</strain>
    </source>
</reference>
<dbReference type="EMBL" id="SNRW01009080">
    <property type="protein sequence ID" value="KAA6378537.1"/>
    <property type="molecule type" value="Genomic_DNA"/>
</dbReference>
<feature type="compositionally biased region" description="Basic and acidic residues" evidence="1">
    <location>
        <begin position="82"/>
        <end position="91"/>
    </location>
</feature>
<organism evidence="2 3">
    <name type="scientific">Streblomastix strix</name>
    <dbReference type="NCBI Taxonomy" id="222440"/>
    <lineage>
        <taxon>Eukaryota</taxon>
        <taxon>Metamonada</taxon>
        <taxon>Preaxostyla</taxon>
        <taxon>Oxymonadida</taxon>
        <taxon>Streblomastigidae</taxon>
        <taxon>Streblomastix</taxon>
    </lineage>
</organism>
<feature type="region of interest" description="Disordered" evidence="1">
    <location>
        <begin position="77"/>
        <end position="99"/>
    </location>
</feature>
<dbReference type="Proteomes" id="UP000324800">
    <property type="component" value="Unassembled WGS sequence"/>
</dbReference>
<protein>
    <submittedName>
        <fullName evidence="2">Uncharacterized protein</fullName>
    </submittedName>
</protein>
<evidence type="ECO:0000313" key="3">
    <source>
        <dbReference type="Proteomes" id="UP000324800"/>
    </source>
</evidence>
<name>A0A5J4V7B2_9EUKA</name>
<evidence type="ECO:0000313" key="2">
    <source>
        <dbReference type="EMBL" id="KAA6378537.1"/>
    </source>
</evidence>
<proteinExistence type="predicted"/>
<sequence>MQKDLKVNENQTQRRLELKNHISLIQPNTTIQTNLNIDFNYISSQHNTPHKSLSPHSQQHSPPHTLEETLAILRTISPRDPQGCKEKEPERKRPKQQQCARLKNVVERFHDITQTIIEGEKEIPKVMLPGQYKEHPNKDGPAFFYPPKSNLSTPILRHQDLNLQEEQMSQFDEIVCEGVVPCCL</sequence>
<dbReference type="AlphaFoldDB" id="A0A5J4V7B2"/>
<comment type="caution">
    <text evidence="2">The sequence shown here is derived from an EMBL/GenBank/DDBJ whole genome shotgun (WGS) entry which is preliminary data.</text>
</comment>